<dbReference type="InterPro" id="IPR046145">
    <property type="entry name" value="DUF6147"/>
</dbReference>
<feature type="chain" id="PRO_5046032541" evidence="1">
    <location>
        <begin position="29"/>
        <end position="168"/>
    </location>
</feature>
<evidence type="ECO:0000313" key="2">
    <source>
        <dbReference type="EMBL" id="MBU3876508.1"/>
    </source>
</evidence>
<proteinExistence type="predicted"/>
<sequence length="168" mass="18740">MIKKILSVLCVMAIVCNLFIVSSIDAKAEESNNDVKIDGSYLINAETSTGYTSDKVLPRGEHLMDGECSITKAGRGKIYVYASTTADHDVDYISTVIYVDRYNKETGKWGQIDFWQAEDTNTYYVATSKMLSVDRGYFYRVHADHVAGMKSDPAYEEATSATDGIWID</sequence>
<evidence type="ECO:0000256" key="1">
    <source>
        <dbReference type="SAM" id="SignalP"/>
    </source>
</evidence>
<evidence type="ECO:0000313" key="3">
    <source>
        <dbReference type="Proteomes" id="UP000723714"/>
    </source>
</evidence>
<gene>
    <name evidence="2" type="ORF">HGO97_011865</name>
</gene>
<feature type="signal peptide" evidence="1">
    <location>
        <begin position="1"/>
        <end position="28"/>
    </location>
</feature>
<dbReference type="EMBL" id="JABACJ020000010">
    <property type="protein sequence ID" value="MBU3876508.1"/>
    <property type="molecule type" value="Genomic_DNA"/>
</dbReference>
<reference evidence="2 3" key="1">
    <citation type="submission" date="2021-06" db="EMBL/GenBank/DDBJ databases">
        <title>Faecalicatena sp. nov. isolated from porcine feces.</title>
        <authorList>
            <person name="Oh B.S."/>
            <person name="Lee J.H."/>
        </authorList>
    </citation>
    <scope>NUCLEOTIDE SEQUENCE [LARGE SCALE GENOMIC DNA]</scope>
    <source>
        <strain evidence="2 3">AGMB00832</strain>
    </source>
</reference>
<dbReference type="Pfam" id="PF19644">
    <property type="entry name" value="DUF6147"/>
    <property type="match status" value="1"/>
</dbReference>
<protein>
    <submittedName>
        <fullName evidence="2">Uncharacterized protein</fullName>
    </submittedName>
</protein>
<dbReference type="Proteomes" id="UP000723714">
    <property type="component" value="Unassembled WGS sequence"/>
</dbReference>
<dbReference type="RefSeq" id="WP_168866421.1">
    <property type="nucleotide sequence ID" value="NZ_JABACJ020000010.1"/>
</dbReference>
<organism evidence="2 3">
    <name type="scientific">Faecalicatena faecalis</name>
    <dbReference type="NCBI Taxonomy" id="2726362"/>
    <lineage>
        <taxon>Bacteria</taxon>
        <taxon>Bacillati</taxon>
        <taxon>Bacillota</taxon>
        <taxon>Clostridia</taxon>
        <taxon>Lachnospirales</taxon>
        <taxon>Lachnospiraceae</taxon>
        <taxon>Faecalicatena</taxon>
    </lineage>
</organism>
<name>A0ABS6D4I1_9FIRM</name>
<keyword evidence="3" id="KW-1185">Reference proteome</keyword>
<accession>A0ABS6D4I1</accession>
<keyword evidence="1" id="KW-0732">Signal</keyword>
<comment type="caution">
    <text evidence="2">The sequence shown here is derived from an EMBL/GenBank/DDBJ whole genome shotgun (WGS) entry which is preliminary data.</text>
</comment>